<accession>A0AAP1H8D9</accession>
<evidence type="ECO:0000313" key="1">
    <source>
        <dbReference type="EMBL" id="KZD90470.1"/>
    </source>
</evidence>
<name>A0AAP1H8D9_BACIU</name>
<sequence length="60" mass="7106">MKRESGISAAFFFIKNKNKQKQFKNKRKSYIMKTDTNKRGWRNIKYGETYMGFRASCTAA</sequence>
<dbReference type="AlphaFoldDB" id="A0AAP1H8D9"/>
<proteinExistence type="predicted"/>
<organism evidence="1 2">
    <name type="scientific">Bacillus subtilis</name>
    <dbReference type="NCBI Taxonomy" id="1423"/>
    <lineage>
        <taxon>Bacteria</taxon>
        <taxon>Bacillati</taxon>
        <taxon>Bacillota</taxon>
        <taxon>Bacilli</taxon>
        <taxon>Bacillales</taxon>
        <taxon>Bacillaceae</taxon>
        <taxon>Bacillus</taxon>
    </lineage>
</organism>
<comment type="caution">
    <text evidence="1">The sequence shown here is derived from an EMBL/GenBank/DDBJ whole genome shotgun (WGS) entry which is preliminary data.</text>
</comment>
<gene>
    <name evidence="1" type="ORF">B4122_3391</name>
</gene>
<evidence type="ECO:0000313" key="2">
    <source>
        <dbReference type="Proteomes" id="UP000076442"/>
    </source>
</evidence>
<protein>
    <submittedName>
        <fullName evidence="1">Uncharacterized protein</fullName>
    </submittedName>
</protein>
<reference evidence="1 2" key="1">
    <citation type="submission" date="2015-09" db="EMBL/GenBank/DDBJ databases">
        <title>Spore heat resistance.</title>
        <authorList>
            <person name="Boekhorst J."/>
            <person name="Berendsen E.M."/>
            <person name="Wells-Bennik M.H."/>
            <person name="Kuipers O.P."/>
        </authorList>
    </citation>
    <scope>NUCLEOTIDE SEQUENCE [LARGE SCALE GENOMIC DNA]</scope>
    <source>
        <strain evidence="1 2">B4122</strain>
    </source>
</reference>
<dbReference type="EMBL" id="LJZV01000016">
    <property type="protein sequence ID" value="KZD90470.1"/>
    <property type="molecule type" value="Genomic_DNA"/>
</dbReference>
<dbReference type="Proteomes" id="UP000076442">
    <property type="component" value="Unassembled WGS sequence"/>
</dbReference>